<dbReference type="Gene3D" id="2.60.40.1230">
    <property type="match status" value="1"/>
</dbReference>
<dbReference type="SUPFAM" id="SSF48371">
    <property type="entry name" value="ARM repeat"/>
    <property type="match status" value="1"/>
</dbReference>
<dbReference type="OrthoDB" id="28053at2759"/>
<proteinExistence type="inferred from homology"/>
<keyword evidence="6 8" id="KW-0472">Membrane</keyword>
<dbReference type="InterPro" id="IPR016024">
    <property type="entry name" value="ARM-type_fold"/>
</dbReference>
<evidence type="ECO:0000256" key="6">
    <source>
        <dbReference type="ARBA" id="ARBA00023136"/>
    </source>
</evidence>
<keyword evidence="7 8" id="KW-0968">Cytoplasmic vesicle</keyword>
<dbReference type="InterPro" id="IPR008152">
    <property type="entry name" value="Clathrin_a/b/g-adaptin_app_Ig"/>
</dbReference>
<dbReference type="InterPro" id="IPR050840">
    <property type="entry name" value="Adaptor_Complx_Large_Subunit"/>
</dbReference>
<dbReference type="AlphaFoldDB" id="A0A640KSW0"/>
<dbReference type="InterPro" id="IPR013041">
    <property type="entry name" value="Clathrin_app_Ig-like_sf"/>
</dbReference>
<sequence>MSSMDSMRLQGTIRLIRQCKTSEEERVNVKIICAQLRKGFADAKPYIRVRYMLMLLYIRMLGYPTEFAHMEALKLLSQSDFSGIRVGYLALQLLFSENDEVLTLVENRMMAHLSVAGSLRGISYEQLCLIGTSLNVAANIASEDMCRDLLDSILRLFKSSPQQLRSKAALAALRVVRKAPDQAEYILEHCTDLFDKNAESLMCLLTLVIECLQTDSGAKMIGTFRKHAMSAVRTLKGLVLSPRITEEDFGGITDPFLQVKLLHFMRIIGAGSDVTSEALNDVLAQVITNTDATRNVGCAVLYECVRTISAIESDEGLRTLAVNTISRFLSSSKDNNLRFVGLETLLMYSSKDFDAVVQHQTIVLECLRDADLSIRRRALDLTVTLITVNNVRLLVPDLIAYMALCSEEMKGDVARHICNVIETHHPSDIWLVDYSIRFLKVAKQFAPLGFARHLLVVLSSQPKDVQTRAVEALWEEASCPFDARNQSRKAFLMVALWCIGEYVELLLAAVNGLTGADVALCLSNLITNTSFTLIKQYGLTALMKVATKYPDAKPQASTTFASHMTSMDCELQQRACEYTALLLEFPQEAVFSFSQMPPINLEANAVKPVEVVSLTREQLHQETTNTLDDLFNFDGATKPASLSTDTPTPMAGSPSQVQSLFSPDSATPTATQLAPSTPNAFDTLFGDGGEGCTPSIPGPTRTVDASVRSESASRTGTAGVTGVCVCNCADFNVLLSGRMEGSTIFADLVVESKLNEAVEQLSFSVAVLRMCTVEVAPLQSTIAPYGVVVQQLKVDNTQNTANPRTLTLRVSISYSVHSESRQQMFQVSHVV</sequence>
<evidence type="ECO:0000256" key="3">
    <source>
        <dbReference type="ARBA" id="ARBA00022448"/>
    </source>
</evidence>
<dbReference type="SMART" id="SM00809">
    <property type="entry name" value="Alpha_adaptinC2"/>
    <property type="match status" value="1"/>
</dbReference>
<comment type="subcellular location">
    <subcellularLocation>
        <location evidence="1">Cytoplasmic vesicle membrane</location>
    </subcellularLocation>
    <subcellularLocation>
        <location evidence="2">Golgi apparatus</location>
    </subcellularLocation>
</comment>
<dbReference type="VEuPathDB" id="TriTrypDB:LtaPh_3439400"/>
<evidence type="ECO:0000313" key="11">
    <source>
        <dbReference type="EMBL" id="GET92468.1"/>
    </source>
</evidence>
<accession>A0A640KSW0</accession>
<dbReference type="Proteomes" id="UP000419144">
    <property type="component" value="Unassembled WGS sequence"/>
</dbReference>
<dbReference type="Pfam" id="PF02883">
    <property type="entry name" value="Alpha_adaptinC2"/>
    <property type="match status" value="1"/>
</dbReference>
<dbReference type="GO" id="GO:0006886">
    <property type="term" value="P:intracellular protein transport"/>
    <property type="evidence" value="ECO:0007669"/>
    <property type="project" value="UniProtKB-UniRule"/>
</dbReference>
<evidence type="ECO:0000256" key="2">
    <source>
        <dbReference type="ARBA" id="ARBA00004555"/>
    </source>
</evidence>
<evidence type="ECO:0000256" key="4">
    <source>
        <dbReference type="ARBA" id="ARBA00022927"/>
    </source>
</evidence>
<dbReference type="PIRSF" id="PIRSF037094">
    <property type="entry name" value="AP1_complex_gamma"/>
    <property type="match status" value="1"/>
</dbReference>
<reference evidence="11" key="1">
    <citation type="submission" date="2019-11" db="EMBL/GenBank/DDBJ databases">
        <title>Leishmania tarentolae CDS.</title>
        <authorList>
            <person name="Goto Y."/>
            <person name="Yamagishi J."/>
        </authorList>
    </citation>
    <scope>NUCLEOTIDE SEQUENCE [LARGE SCALE GENOMIC DNA]</scope>
    <source>
        <strain evidence="11">Parrot Tar II</strain>
    </source>
</reference>
<dbReference type="InterPro" id="IPR017107">
    <property type="entry name" value="AP1_complex_gsu"/>
</dbReference>
<keyword evidence="4 8" id="KW-0653">Protein transport</keyword>
<dbReference type="GO" id="GO:0016192">
    <property type="term" value="P:vesicle-mediated transport"/>
    <property type="evidence" value="ECO:0007669"/>
    <property type="project" value="InterPro"/>
</dbReference>
<evidence type="ECO:0000256" key="1">
    <source>
        <dbReference type="ARBA" id="ARBA00004156"/>
    </source>
</evidence>
<evidence type="ECO:0000259" key="10">
    <source>
        <dbReference type="SMART" id="SM00809"/>
    </source>
</evidence>
<dbReference type="PANTHER" id="PTHR22780">
    <property type="entry name" value="ADAPTIN, ALPHA/GAMMA/EPSILON"/>
    <property type="match status" value="1"/>
</dbReference>
<dbReference type="InterPro" id="IPR011989">
    <property type="entry name" value="ARM-like"/>
</dbReference>
<evidence type="ECO:0000256" key="7">
    <source>
        <dbReference type="ARBA" id="ARBA00023329"/>
    </source>
</evidence>
<keyword evidence="12" id="KW-1185">Reference proteome</keyword>
<keyword evidence="5 8" id="KW-0333">Golgi apparatus</keyword>
<evidence type="ECO:0000256" key="9">
    <source>
        <dbReference type="SAM" id="MobiDB-lite"/>
    </source>
</evidence>
<evidence type="ECO:0000256" key="8">
    <source>
        <dbReference type="PIRNR" id="PIRNR037094"/>
    </source>
</evidence>
<protein>
    <recommendedName>
        <fullName evidence="8">AP-1 complex subunit gamma</fullName>
    </recommendedName>
</protein>
<comment type="similarity">
    <text evidence="8">Belongs to the adaptor complexes large subunit family.</text>
</comment>
<gene>
    <name evidence="11" type="ORF">LtaPh_3439400</name>
</gene>
<name>A0A640KSW0_LEITA</name>
<evidence type="ECO:0000256" key="5">
    <source>
        <dbReference type="ARBA" id="ARBA00023034"/>
    </source>
</evidence>
<evidence type="ECO:0000313" key="12">
    <source>
        <dbReference type="Proteomes" id="UP000419144"/>
    </source>
</evidence>
<dbReference type="Gene3D" id="1.25.10.10">
    <property type="entry name" value="Leucine-rich Repeat Variant"/>
    <property type="match status" value="1"/>
</dbReference>
<feature type="domain" description="Clathrin adaptor alpha/beta/gamma-adaptin appendage Ig-like subdomain" evidence="10">
    <location>
        <begin position="715"/>
        <end position="831"/>
    </location>
</feature>
<organism evidence="11 12">
    <name type="scientific">Leishmania tarentolae</name>
    <name type="common">Sauroleishmania tarentolae</name>
    <dbReference type="NCBI Taxonomy" id="5689"/>
    <lineage>
        <taxon>Eukaryota</taxon>
        <taxon>Discoba</taxon>
        <taxon>Euglenozoa</taxon>
        <taxon>Kinetoplastea</taxon>
        <taxon>Metakinetoplastina</taxon>
        <taxon>Trypanosomatida</taxon>
        <taxon>Trypanosomatidae</taxon>
        <taxon>Leishmaniinae</taxon>
        <taxon>Leishmania</taxon>
        <taxon>lizard Leishmania</taxon>
    </lineage>
</organism>
<feature type="region of interest" description="Disordered" evidence="9">
    <location>
        <begin position="638"/>
        <end position="676"/>
    </location>
</feature>
<dbReference type="EMBL" id="BLBS01000054">
    <property type="protein sequence ID" value="GET92468.1"/>
    <property type="molecule type" value="Genomic_DNA"/>
</dbReference>
<feature type="compositionally biased region" description="Polar residues" evidence="9">
    <location>
        <begin position="640"/>
        <end position="676"/>
    </location>
</feature>
<dbReference type="GO" id="GO:0030121">
    <property type="term" value="C:AP-1 adaptor complex"/>
    <property type="evidence" value="ECO:0007669"/>
    <property type="project" value="InterPro"/>
</dbReference>
<dbReference type="InterPro" id="IPR002553">
    <property type="entry name" value="Clathrin/coatomer_adapt-like_N"/>
</dbReference>
<keyword evidence="3 8" id="KW-0813">Transport</keyword>
<comment type="caution">
    <text evidence="11">The sequence shown here is derived from an EMBL/GenBank/DDBJ whole genome shotgun (WGS) entry which is preliminary data.</text>
</comment>
<dbReference type="Pfam" id="PF01602">
    <property type="entry name" value="Adaptin_N"/>
    <property type="match status" value="1"/>
</dbReference>
<dbReference type="SUPFAM" id="SSF49348">
    <property type="entry name" value="Clathrin adaptor appendage domain"/>
    <property type="match status" value="1"/>
</dbReference>